<accession>A0A6F8VFL1</accession>
<gene>
    <name evidence="1" type="ORF">SKTS_23950</name>
</gene>
<sequence>MSRYASLPVYEVEFIPAERRITQRCSPLQRINDPLPSGERRTSPGRRADDWYAYFAAGLSPVTKYGH</sequence>
<keyword evidence="2" id="KW-1185">Reference proteome</keyword>
<organism evidence="1 2">
    <name type="scientific">Sulfurimicrobium lacus</name>
    <dbReference type="NCBI Taxonomy" id="2715678"/>
    <lineage>
        <taxon>Bacteria</taxon>
        <taxon>Pseudomonadati</taxon>
        <taxon>Pseudomonadota</taxon>
        <taxon>Betaproteobacteria</taxon>
        <taxon>Nitrosomonadales</taxon>
        <taxon>Sulfuricellaceae</taxon>
        <taxon>Sulfurimicrobium</taxon>
    </lineage>
</organism>
<reference evidence="2" key="1">
    <citation type="submission" date="2020-03" db="EMBL/GenBank/DDBJ databases">
        <title>Complete genome sequence of sulfur-oxidizing bacterium skT11.</title>
        <authorList>
            <person name="Kanda M."/>
            <person name="Kojima H."/>
            <person name="Fukui M."/>
        </authorList>
    </citation>
    <scope>NUCLEOTIDE SEQUENCE [LARGE SCALE GENOMIC DNA]</scope>
    <source>
        <strain evidence="2">skT11</strain>
    </source>
</reference>
<evidence type="ECO:0000313" key="1">
    <source>
        <dbReference type="EMBL" id="BCB27509.1"/>
    </source>
</evidence>
<dbReference type="KEGG" id="slac:SKTS_23950"/>
<dbReference type="RefSeq" id="WP_173065255.1">
    <property type="nucleotide sequence ID" value="NZ_AP022853.1"/>
</dbReference>
<dbReference type="Proteomes" id="UP000502260">
    <property type="component" value="Chromosome"/>
</dbReference>
<dbReference type="AlphaFoldDB" id="A0A6F8VFL1"/>
<evidence type="ECO:0000313" key="2">
    <source>
        <dbReference type="Proteomes" id="UP000502260"/>
    </source>
</evidence>
<proteinExistence type="predicted"/>
<protein>
    <submittedName>
        <fullName evidence="1">Uncharacterized protein</fullName>
    </submittedName>
</protein>
<name>A0A6F8VFL1_9PROT</name>
<dbReference type="EMBL" id="AP022853">
    <property type="protein sequence ID" value="BCB27509.1"/>
    <property type="molecule type" value="Genomic_DNA"/>
</dbReference>